<sequence length="312" mass="34891">MPDLADMVQSVLDAHAAGQAVDLARSEQWLQVRQRYSEFSVNLIVNGHESLARRIDREYQALREAMLHAVESQNGKSVADDYALWEAVTEFQFTVGHLERRHRQLDSMSHVEPAKQLPKPGGKADPPKRSWTQGDLDDAIREYKAKRASSYQRLLSVLDDPKSSPSSKRTARKQAKELFGRNVIARALGVKSAKMVSQSQPWVAIAKELGLERKTEMQAGAARPTRIGQDIAIEQASMDAADTDDHAAADAAILREEREETLRRIRKLAESELPKAKESAKALIDSFNEGEMTDDQVRQNVAILMGCDDDFE</sequence>
<protein>
    <submittedName>
        <fullName evidence="2">Uncharacterized protein</fullName>
    </submittedName>
</protein>
<reference evidence="2 3" key="1">
    <citation type="submission" date="2019-02" db="EMBL/GenBank/DDBJ databases">
        <title>Deep-cultivation of Planctomycetes and their phenomic and genomic characterization uncovers novel biology.</title>
        <authorList>
            <person name="Wiegand S."/>
            <person name="Jogler M."/>
            <person name="Boedeker C."/>
            <person name="Pinto D."/>
            <person name="Vollmers J."/>
            <person name="Rivas-Marin E."/>
            <person name="Kohn T."/>
            <person name="Peeters S.H."/>
            <person name="Heuer A."/>
            <person name="Rast P."/>
            <person name="Oberbeckmann S."/>
            <person name="Bunk B."/>
            <person name="Jeske O."/>
            <person name="Meyerdierks A."/>
            <person name="Storesund J.E."/>
            <person name="Kallscheuer N."/>
            <person name="Luecker S."/>
            <person name="Lage O.M."/>
            <person name="Pohl T."/>
            <person name="Merkel B.J."/>
            <person name="Hornburger P."/>
            <person name="Mueller R.-W."/>
            <person name="Bruemmer F."/>
            <person name="Labrenz M."/>
            <person name="Spormann A.M."/>
            <person name="Op den Camp H."/>
            <person name="Overmann J."/>
            <person name="Amann R."/>
            <person name="Jetten M.S.M."/>
            <person name="Mascher T."/>
            <person name="Medema M.H."/>
            <person name="Devos D.P."/>
            <person name="Kaster A.-K."/>
            <person name="Ovreas L."/>
            <person name="Rohde M."/>
            <person name="Galperin M.Y."/>
            <person name="Jogler C."/>
        </authorList>
    </citation>
    <scope>NUCLEOTIDE SEQUENCE [LARGE SCALE GENOMIC DNA]</scope>
    <source>
        <strain evidence="2 3">Pan265</strain>
    </source>
</reference>
<gene>
    <name evidence="2" type="ORF">Pan265_24890</name>
</gene>
<evidence type="ECO:0000313" key="2">
    <source>
        <dbReference type="EMBL" id="QDU72617.1"/>
    </source>
</evidence>
<evidence type="ECO:0000256" key="1">
    <source>
        <dbReference type="SAM" id="MobiDB-lite"/>
    </source>
</evidence>
<evidence type="ECO:0000313" key="3">
    <source>
        <dbReference type="Proteomes" id="UP000320386"/>
    </source>
</evidence>
<proteinExistence type="predicted"/>
<organism evidence="2 3">
    <name type="scientific">Mucisphaera calidilacus</name>
    <dbReference type="NCBI Taxonomy" id="2527982"/>
    <lineage>
        <taxon>Bacteria</taxon>
        <taxon>Pseudomonadati</taxon>
        <taxon>Planctomycetota</taxon>
        <taxon>Phycisphaerae</taxon>
        <taxon>Phycisphaerales</taxon>
        <taxon>Phycisphaeraceae</taxon>
        <taxon>Mucisphaera</taxon>
    </lineage>
</organism>
<feature type="region of interest" description="Disordered" evidence="1">
    <location>
        <begin position="104"/>
        <end position="135"/>
    </location>
</feature>
<dbReference type="AlphaFoldDB" id="A0A518C076"/>
<dbReference type="EMBL" id="CP036280">
    <property type="protein sequence ID" value="QDU72617.1"/>
    <property type="molecule type" value="Genomic_DNA"/>
</dbReference>
<dbReference type="Proteomes" id="UP000320386">
    <property type="component" value="Chromosome"/>
</dbReference>
<keyword evidence="3" id="KW-1185">Reference proteome</keyword>
<dbReference type="RefSeq" id="WP_145446786.1">
    <property type="nucleotide sequence ID" value="NZ_CP036280.1"/>
</dbReference>
<accession>A0A518C076</accession>
<dbReference type="KEGG" id="mcad:Pan265_24890"/>
<name>A0A518C076_9BACT</name>